<keyword evidence="1" id="KW-0732">Signal</keyword>
<protein>
    <recommendedName>
        <fullName evidence="4">DUF2844 domain-containing protein</fullName>
    </recommendedName>
</protein>
<dbReference type="Pfam" id="PF11005">
    <property type="entry name" value="DUF2844"/>
    <property type="match status" value="1"/>
</dbReference>
<gene>
    <name evidence="2" type="ORF">LptCag_1545</name>
</gene>
<name>A0A094WBF1_9BACT</name>
<proteinExistence type="predicted"/>
<evidence type="ECO:0000313" key="3">
    <source>
        <dbReference type="Proteomes" id="UP000029452"/>
    </source>
</evidence>
<dbReference type="RefSeq" id="WP_036082493.1">
    <property type="nucleotide sequence ID" value="NZ_JPGK01000005.1"/>
</dbReference>
<organism evidence="2 3">
    <name type="scientific">Leptospirillum ferriphilum</name>
    <dbReference type="NCBI Taxonomy" id="178606"/>
    <lineage>
        <taxon>Bacteria</taxon>
        <taxon>Pseudomonadati</taxon>
        <taxon>Nitrospirota</taxon>
        <taxon>Nitrospiria</taxon>
        <taxon>Nitrospirales</taxon>
        <taxon>Nitrospiraceae</taxon>
        <taxon>Leptospirillum</taxon>
    </lineage>
</organism>
<reference evidence="2 3" key="1">
    <citation type="submission" date="2014-06" db="EMBL/GenBank/DDBJ databases">
        <title>Draft genome sequence of iron oxidizing acidophile Leptospirillum ferriphilum DSM14647.</title>
        <authorList>
            <person name="Cardenas J.P."/>
            <person name="Lazcano M."/>
            <person name="Ossandon F.J."/>
            <person name="Corbett M."/>
            <person name="Holmes D.S."/>
            <person name="Watkin E."/>
        </authorList>
    </citation>
    <scope>NUCLEOTIDE SEQUENCE [LARGE SCALE GENOMIC DNA]</scope>
    <source>
        <strain evidence="2 3">DSM 14647</strain>
    </source>
</reference>
<sequence length="153" mass="16369">MKKLAFLLFVLTVSASLPPTAFARLGGSVSSVAADALRYGLQKPVKIPSFGYTLYESKGVPLRNPLMRPAEIEEFAAPSGRVFGISWRLFSPPDFLRLLGVDPASVGKIGLHATMIHTPRYIIEIHGAPGFYTGKAVRIDLVPPGVDPAAVAP</sequence>
<feature type="chain" id="PRO_5001905242" description="DUF2844 domain-containing protein" evidence="1">
    <location>
        <begin position="24"/>
        <end position="153"/>
    </location>
</feature>
<feature type="signal peptide" evidence="1">
    <location>
        <begin position="1"/>
        <end position="23"/>
    </location>
</feature>
<dbReference type="PATRIC" id="fig|178606.4.peg.1551"/>
<comment type="caution">
    <text evidence="2">The sequence shown here is derived from an EMBL/GenBank/DDBJ whole genome shotgun (WGS) entry which is preliminary data.</text>
</comment>
<dbReference type="AlphaFoldDB" id="A0A094WBF1"/>
<evidence type="ECO:0008006" key="4">
    <source>
        <dbReference type="Google" id="ProtNLM"/>
    </source>
</evidence>
<accession>A0A094WBF1</accession>
<dbReference type="EMBL" id="JPGK01000005">
    <property type="protein sequence ID" value="KGA93835.1"/>
    <property type="molecule type" value="Genomic_DNA"/>
</dbReference>
<dbReference type="OrthoDB" id="7561239at2"/>
<dbReference type="Proteomes" id="UP000029452">
    <property type="component" value="Unassembled WGS sequence"/>
</dbReference>
<evidence type="ECO:0000313" key="2">
    <source>
        <dbReference type="EMBL" id="KGA93835.1"/>
    </source>
</evidence>
<evidence type="ECO:0000256" key="1">
    <source>
        <dbReference type="SAM" id="SignalP"/>
    </source>
</evidence>
<dbReference type="InterPro" id="IPR021267">
    <property type="entry name" value="DUF2844"/>
</dbReference>